<protein>
    <recommendedName>
        <fullName evidence="1">SGNH hydrolase-type esterase domain-containing protein</fullName>
    </recommendedName>
</protein>
<dbReference type="EMBL" id="UINC01002663">
    <property type="protein sequence ID" value="SUZ99047.1"/>
    <property type="molecule type" value="Genomic_DNA"/>
</dbReference>
<dbReference type="InterPro" id="IPR036514">
    <property type="entry name" value="SGNH_hydro_sf"/>
</dbReference>
<dbReference type="SUPFAM" id="SSF52266">
    <property type="entry name" value="SGNH hydrolase"/>
    <property type="match status" value="1"/>
</dbReference>
<gene>
    <name evidence="2" type="ORF">METZ01_LOCUS51901</name>
</gene>
<dbReference type="InterPro" id="IPR051532">
    <property type="entry name" value="Ester_Hydrolysis_Enzymes"/>
</dbReference>
<reference evidence="2" key="1">
    <citation type="submission" date="2018-05" db="EMBL/GenBank/DDBJ databases">
        <authorList>
            <person name="Lanie J.A."/>
            <person name="Ng W.-L."/>
            <person name="Kazmierczak K.M."/>
            <person name="Andrzejewski T.M."/>
            <person name="Davidsen T.M."/>
            <person name="Wayne K.J."/>
            <person name="Tettelin H."/>
            <person name="Glass J.I."/>
            <person name="Rusch D."/>
            <person name="Podicherti R."/>
            <person name="Tsui H.-C.T."/>
            <person name="Winkler M.E."/>
        </authorList>
    </citation>
    <scope>NUCLEOTIDE SEQUENCE</scope>
</reference>
<organism evidence="2">
    <name type="scientific">marine metagenome</name>
    <dbReference type="NCBI Taxonomy" id="408172"/>
    <lineage>
        <taxon>unclassified sequences</taxon>
        <taxon>metagenomes</taxon>
        <taxon>ecological metagenomes</taxon>
    </lineage>
</organism>
<sequence>MKLIVISIIIIVTKSISQTIPTNSYLDQKNLYPDSNIIIKYQKDWQKDYFIKKIAEFNKKPLGDNKIVFLGNSITEGGHNWNERFGVNNIVNRGISGDFTEGILARLNEIIYYQPIAVFLLIGINDIFDDHPDRKDITPSYVAKNIFRIANNIQEYCKNTKIYIQTVLPIDPRKYEDVKGVLLPKFDPPLTDQINEINLLIKEQNQNNIYKVIDLYSVFIDKRGFMNEVYTTDGVHLNDTGYQVWVEYIDKYVQPLVYDGD</sequence>
<dbReference type="InterPro" id="IPR013830">
    <property type="entry name" value="SGNH_hydro"/>
</dbReference>
<dbReference type="Pfam" id="PF13472">
    <property type="entry name" value="Lipase_GDSL_2"/>
    <property type="match status" value="1"/>
</dbReference>
<evidence type="ECO:0000313" key="2">
    <source>
        <dbReference type="EMBL" id="SUZ99047.1"/>
    </source>
</evidence>
<dbReference type="PANTHER" id="PTHR30383:SF5">
    <property type="entry name" value="SGNH HYDROLASE-TYPE ESTERASE DOMAIN-CONTAINING PROTEIN"/>
    <property type="match status" value="1"/>
</dbReference>
<proteinExistence type="predicted"/>
<evidence type="ECO:0000259" key="1">
    <source>
        <dbReference type="Pfam" id="PF13472"/>
    </source>
</evidence>
<name>A0A381S9Y2_9ZZZZ</name>
<feature type="domain" description="SGNH hydrolase-type esterase" evidence="1">
    <location>
        <begin position="69"/>
        <end position="244"/>
    </location>
</feature>
<dbReference type="Gene3D" id="3.40.50.1110">
    <property type="entry name" value="SGNH hydrolase"/>
    <property type="match status" value="1"/>
</dbReference>
<dbReference type="PANTHER" id="PTHR30383">
    <property type="entry name" value="THIOESTERASE 1/PROTEASE 1/LYSOPHOSPHOLIPASE L1"/>
    <property type="match status" value="1"/>
</dbReference>
<dbReference type="AlphaFoldDB" id="A0A381S9Y2"/>
<dbReference type="GO" id="GO:0004622">
    <property type="term" value="F:phosphatidylcholine lysophospholipase activity"/>
    <property type="evidence" value="ECO:0007669"/>
    <property type="project" value="TreeGrafter"/>
</dbReference>
<accession>A0A381S9Y2</accession>